<gene>
    <name evidence="3" type="ORF">CTI12_AA369830</name>
</gene>
<feature type="region of interest" description="Disordered" evidence="1">
    <location>
        <begin position="44"/>
        <end position="72"/>
    </location>
</feature>
<feature type="region of interest" description="Disordered" evidence="1">
    <location>
        <begin position="1"/>
        <end position="22"/>
    </location>
</feature>
<name>A0A2U1MKM5_ARTAN</name>
<keyword evidence="4" id="KW-1185">Reference proteome</keyword>
<dbReference type="EMBL" id="PKPP01005013">
    <property type="protein sequence ID" value="PWA61815.1"/>
    <property type="molecule type" value="Genomic_DNA"/>
</dbReference>
<dbReference type="PANTHER" id="PTHR33223">
    <property type="entry name" value="CCHC-TYPE DOMAIN-CONTAINING PROTEIN"/>
    <property type="match status" value="1"/>
</dbReference>
<reference evidence="3 4" key="1">
    <citation type="journal article" date="2018" name="Mol. Plant">
        <title>The genome of Artemisia annua provides insight into the evolution of Asteraceae family and artemisinin biosynthesis.</title>
        <authorList>
            <person name="Shen Q."/>
            <person name="Zhang L."/>
            <person name="Liao Z."/>
            <person name="Wang S."/>
            <person name="Yan T."/>
            <person name="Shi P."/>
            <person name="Liu M."/>
            <person name="Fu X."/>
            <person name="Pan Q."/>
            <person name="Wang Y."/>
            <person name="Lv Z."/>
            <person name="Lu X."/>
            <person name="Zhang F."/>
            <person name="Jiang W."/>
            <person name="Ma Y."/>
            <person name="Chen M."/>
            <person name="Hao X."/>
            <person name="Li L."/>
            <person name="Tang Y."/>
            <person name="Lv G."/>
            <person name="Zhou Y."/>
            <person name="Sun X."/>
            <person name="Brodelius P.E."/>
            <person name="Rose J.K.C."/>
            <person name="Tang K."/>
        </authorList>
    </citation>
    <scope>NUCLEOTIDE SEQUENCE [LARGE SCALE GENOMIC DNA]</scope>
    <source>
        <strain evidence="4">cv. Huhao1</strain>
        <tissue evidence="3">Leaf</tissue>
    </source>
</reference>
<evidence type="ECO:0000313" key="4">
    <source>
        <dbReference type="Proteomes" id="UP000245207"/>
    </source>
</evidence>
<evidence type="ECO:0000259" key="2">
    <source>
        <dbReference type="Pfam" id="PF03732"/>
    </source>
</evidence>
<protein>
    <submittedName>
        <fullName evidence="3">Reverse transcriptase domain-containing protein</fullName>
    </submittedName>
</protein>
<keyword evidence="3" id="KW-0548">Nucleotidyltransferase</keyword>
<accession>A0A2U1MKM5</accession>
<dbReference type="GO" id="GO:0003964">
    <property type="term" value="F:RNA-directed DNA polymerase activity"/>
    <property type="evidence" value="ECO:0007669"/>
    <property type="project" value="UniProtKB-KW"/>
</dbReference>
<evidence type="ECO:0000256" key="1">
    <source>
        <dbReference type="SAM" id="MobiDB-lite"/>
    </source>
</evidence>
<sequence length="246" mass="29027">MLKGEGSEGKQPKSGKEKNPKKGSFAFACVHCRKNNYKYPQEVEISSGESSDMNTDKEADNIDDGGNDQSVKLPKRIRIPHNITPYDRSKYPVDHVRVFQTMERVYNWDAATQCHMFKRTLRGLARVWFEHLPKEFLNGFHELRDAFLESFLSMKRYRDRDKKIRCAKRGRDESIENFTRRFLTESRRAKKMPEAAKVVKFMEKVSDPELIKYLHWETPWSIDEVVKITEAYCRAEEAAKNLRQRR</sequence>
<evidence type="ECO:0000313" key="3">
    <source>
        <dbReference type="EMBL" id="PWA61815.1"/>
    </source>
</evidence>
<proteinExistence type="predicted"/>
<organism evidence="3 4">
    <name type="scientific">Artemisia annua</name>
    <name type="common">Sweet wormwood</name>
    <dbReference type="NCBI Taxonomy" id="35608"/>
    <lineage>
        <taxon>Eukaryota</taxon>
        <taxon>Viridiplantae</taxon>
        <taxon>Streptophyta</taxon>
        <taxon>Embryophyta</taxon>
        <taxon>Tracheophyta</taxon>
        <taxon>Spermatophyta</taxon>
        <taxon>Magnoliopsida</taxon>
        <taxon>eudicotyledons</taxon>
        <taxon>Gunneridae</taxon>
        <taxon>Pentapetalae</taxon>
        <taxon>asterids</taxon>
        <taxon>campanulids</taxon>
        <taxon>Asterales</taxon>
        <taxon>Asteraceae</taxon>
        <taxon>Asteroideae</taxon>
        <taxon>Anthemideae</taxon>
        <taxon>Artemisiinae</taxon>
        <taxon>Artemisia</taxon>
    </lineage>
</organism>
<dbReference type="AlphaFoldDB" id="A0A2U1MKM5"/>
<dbReference type="OrthoDB" id="1752139at2759"/>
<feature type="domain" description="Retrotransposon gag" evidence="2">
    <location>
        <begin position="116"/>
        <end position="203"/>
    </location>
</feature>
<dbReference type="InterPro" id="IPR005162">
    <property type="entry name" value="Retrotrans_gag_dom"/>
</dbReference>
<comment type="caution">
    <text evidence="3">The sequence shown here is derived from an EMBL/GenBank/DDBJ whole genome shotgun (WGS) entry which is preliminary data.</text>
</comment>
<keyword evidence="3" id="KW-0808">Transferase</keyword>
<dbReference type="Proteomes" id="UP000245207">
    <property type="component" value="Unassembled WGS sequence"/>
</dbReference>
<dbReference type="Pfam" id="PF03732">
    <property type="entry name" value="Retrotrans_gag"/>
    <property type="match status" value="1"/>
</dbReference>
<feature type="compositionally biased region" description="Basic and acidic residues" evidence="1">
    <location>
        <begin position="1"/>
        <end position="20"/>
    </location>
</feature>
<dbReference type="PANTHER" id="PTHR33223:SF11">
    <property type="entry name" value="ELEMENT PROTEIN, PUTATIVE-RELATED"/>
    <property type="match status" value="1"/>
</dbReference>
<keyword evidence="3" id="KW-0695">RNA-directed DNA polymerase</keyword>